<dbReference type="EMBL" id="AMWN01000001">
    <property type="protein sequence ID" value="EXJ96338.1"/>
    <property type="molecule type" value="Genomic_DNA"/>
</dbReference>
<dbReference type="Gene3D" id="1.25.40.20">
    <property type="entry name" value="Ankyrin repeat-containing domain"/>
    <property type="match status" value="1"/>
</dbReference>
<keyword evidence="4" id="KW-1185">Reference proteome</keyword>
<dbReference type="HOGENOM" id="CLU_648991_0_0_1"/>
<dbReference type="PROSITE" id="PS50297">
    <property type="entry name" value="ANK_REP_REGION"/>
    <property type="match status" value="1"/>
</dbReference>
<keyword evidence="2" id="KW-0175">Coiled coil</keyword>
<dbReference type="Pfam" id="PF00023">
    <property type="entry name" value="Ank"/>
    <property type="match status" value="1"/>
</dbReference>
<accession>W9YV27</accession>
<dbReference type="InterPro" id="IPR036770">
    <property type="entry name" value="Ankyrin_rpt-contain_sf"/>
</dbReference>
<keyword evidence="1" id="KW-0040">ANK repeat</keyword>
<dbReference type="eggNOG" id="ENOG502SCY9">
    <property type="taxonomic scope" value="Eukaryota"/>
</dbReference>
<proteinExistence type="predicted"/>
<dbReference type="OrthoDB" id="524187at2759"/>
<dbReference type="Proteomes" id="UP000019484">
    <property type="component" value="Unassembled WGS sequence"/>
</dbReference>
<sequence length="428" mass="48652">MDPATCLSLAAESASICVEVMGQLKRFVEKMKNAKKELQQLLERIQRSRNFFEMLRVMLKDLMNGPARDFALAIDGQAWKTTTNELQEVAGQIVQGKASLDIKAKFHWATKGSAIGTLVKKMKDQEDEILDLFTFINTQTIATTRRDIESIKNHIITQSTLHEPFKDLHIVEEQHGHTPEPAQPHTPLNIRTWLGHILVDGHSEEYLGERTRLADGAYWGRWDKVHHALQVGWRNHGELWGNAMRLQTMEGCQYMSGFTPLHQAAYNGATVEVVQTLLKYGASRTLRSFSAQEFNYPDLTALEIAIALEQDHLFDILAPVVRQPVPALVLDKLEMHFHGLIAEQIGSGRIRNHKIYLPPLEPLTELERNQCFWFPVKLSVAEGLNGFVYQLDGRDLVVEVRKSPDSGESTMWRVTEDGFFEIEDAVLF</sequence>
<feature type="coiled-coil region" evidence="2">
    <location>
        <begin position="21"/>
        <end position="51"/>
    </location>
</feature>
<reference evidence="3 4" key="1">
    <citation type="submission" date="2013-03" db="EMBL/GenBank/DDBJ databases">
        <title>The Genome Sequence of Capronia coronata CBS 617.96.</title>
        <authorList>
            <consortium name="The Broad Institute Genomics Platform"/>
            <person name="Cuomo C."/>
            <person name="de Hoog S."/>
            <person name="Gorbushina A."/>
            <person name="Walker B."/>
            <person name="Young S.K."/>
            <person name="Zeng Q."/>
            <person name="Gargeya S."/>
            <person name="Fitzgerald M."/>
            <person name="Haas B."/>
            <person name="Abouelleil A."/>
            <person name="Allen A.W."/>
            <person name="Alvarado L."/>
            <person name="Arachchi H.M."/>
            <person name="Berlin A.M."/>
            <person name="Chapman S.B."/>
            <person name="Gainer-Dewar J."/>
            <person name="Goldberg J."/>
            <person name="Griggs A."/>
            <person name="Gujja S."/>
            <person name="Hansen M."/>
            <person name="Howarth C."/>
            <person name="Imamovic A."/>
            <person name="Ireland A."/>
            <person name="Larimer J."/>
            <person name="McCowan C."/>
            <person name="Murphy C."/>
            <person name="Pearson M."/>
            <person name="Poon T.W."/>
            <person name="Priest M."/>
            <person name="Roberts A."/>
            <person name="Saif S."/>
            <person name="Shea T."/>
            <person name="Sisk P."/>
            <person name="Sykes S."/>
            <person name="Wortman J."/>
            <person name="Nusbaum C."/>
            <person name="Birren B."/>
        </authorList>
    </citation>
    <scope>NUCLEOTIDE SEQUENCE [LARGE SCALE GENOMIC DNA]</scope>
    <source>
        <strain evidence="3 4">CBS 617.96</strain>
    </source>
</reference>
<evidence type="ECO:0000313" key="3">
    <source>
        <dbReference type="EMBL" id="EXJ96338.1"/>
    </source>
</evidence>
<dbReference type="SUPFAM" id="SSF48403">
    <property type="entry name" value="Ankyrin repeat"/>
    <property type="match status" value="1"/>
</dbReference>
<dbReference type="AlphaFoldDB" id="W9YV27"/>
<name>W9YV27_9EURO</name>
<feature type="repeat" description="ANK" evidence="1">
    <location>
        <begin position="256"/>
        <end position="289"/>
    </location>
</feature>
<dbReference type="RefSeq" id="XP_007720567.1">
    <property type="nucleotide sequence ID" value="XM_007722377.1"/>
</dbReference>
<dbReference type="InterPro" id="IPR002110">
    <property type="entry name" value="Ankyrin_rpt"/>
</dbReference>
<evidence type="ECO:0000256" key="2">
    <source>
        <dbReference type="SAM" id="Coils"/>
    </source>
</evidence>
<evidence type="ECO:0000256" key="1">
    <source>
        <dbReference type="PROSITE-ProRule" id="PRU00023"/>
    </source>
</evidence>
<dbReference type="GeneID" id="19156366"/>
<dbReference type="PROSITE" id="PS50088">
    <property type="entry name" value="ANK_REPEAT"/>
    <property type="match status" value="1"/>
</dbReference>
<gene>
    <name evidence="3" type="ORF">A1O1_01464</name>
</gene>
<organism evidence="3 4">
    <name type="scientific">Capronia coronata CBS 617.96</name>
    <dbReference type="NCBI Taxonomy" id="1182541"/>
    <lineage>
        <taxon>Eukaryota</taxon>
        <taxon>Fungi</taxon>
        <taxon>Dikarya</taxon>
        <taxon>Ascomycota</taxon>
        <taxon>Pezizomycotina</taxon>
        <taxon>Eurotiomycetes</taxon>
        <taxon>Chaetothyriomycetidae</taxon>
        <taxon>Chaetothyriales</taxon>
        <taxon>Herpotrichiellaceae</taxon>
        <taxon>Capronia</taxon>
    </lineage>
</organism>
<evidence type="ECO:0000313" key="4">
    <source>
        <dbReference type="Proteomes" id="UP000019484"/>
    </source>
</evidence>
<comment type="caution">
    <text evidence="3">The sequence shown here is derived from an EMBL/GenBank/DDBJ whole genome shotgun (WGS) entry which is preliminary data.</text>
</comment>
<protein>
    <submittedName>
        <fullName evidence="3">Uncharacterized protein</fullName>
    </submittedName>
</protein>